<sequence>MPRKKLPDLKTLRVSEWFDIRAGDYSAKLVIKLRSNGIWYAEYLPAKEDDLRYKQGERRHAYRKSLDTKDPYEAAKLAVEWNQKHRRELLLKKDEHEGKYQQTLEDYWNTWFSKESDAKALENIQYPKWKRDVLQKWESISKQQWAHIRVDLITRSHYEEYFQILQKQASDKNPEWTGSETKKQQKTLINKLLALAESDFVGHSFPSFPPISTQYQQVKHLKKDDWEKLIKTVIELSGGAAKESLTEKQYQNLEFKSHNRENQRNWVDLYDALYLEWFFFLRSENFPHLKIEWFKDIGDETIVCRLEKTKGNRDIQEVENYRPDASKFWKRLSKRRGKEGYLVLPHIKRQEEGGPEAKVVRTLNFLLKSALEKSFPNVDSELTWTNLRHTALRLTLEEMPELGIPPLINDFAANAGTSPKMLHETYLKYIQQGVTSKRARAKLKPSEWSLIRKSR</sequence>
<comment type="caution">
    <text evidence="1">The sequence shown here is derived from an EMBL/GenBank/DDBJ whole genome shotgun (WGS) entry which is preliminary data.</text>
</comment>
<evidence type="ECO:0008006" key="3">
    <source>
        <dbReference type="Google" id="ProtNLM"/>
    </source>
</evidence>
<organism evidence="1 2">
    <name type="scientific">Prochlorococcus marinus str. PAC1</name>
    <dbReference type="NCBI Taxonomy" id="59924"/>
    <lineage>
        <taxon>Bacteria</taxon>
        <taxon>Bacillati</taxon>
        <taxon>Cyanobacteriota</taxon>
        <taxon>Cyanophyceae</taxon>
        <taxon>Synechococcales</taxon>
        <taxon>Prochlorococcaceae</taxon>
        <taxon>Prochlorococcus</taxon>
    </lineage>
</organism>
<proteinExistence type="predicted"/>
<protein>
    <recommendedName>
        <fullName evidence="3">Tyr recombinase domain-containing protein</fullName>
    </recommendedName>
</protein>
<gene>
    <name evidence="1" type="ORF">EV03_0277</name>
</gene>
<evidence type="ECO:0000313" key="1">
    <source>
        <dbReference type="EMBL" id="KGG21958.1"/>
    </source>
</evidence>
<evidence type="ECO:0000313" key="2">
    <source>
        <dbReference type="Proteomes" id="UP000030392"/>
    </source>
</evidence>
<accession>A0A0A2C6K7</accession>
<name>A0A0A2C6K7_PROMR</name>
<dbReference type="RefSeq" id="WP_052038630.1">
    <property type="nucleotide sequence ID" value="NZ_CP138967.1"/>
</dbReference>
<dbReference type="EMBL" id="JNAX01000004">
    <property type="protein sequence ID" value="KGG21958.1"/>
    <property type="molecule type" value="Genomic_DNA"/>
</dbReference>
<reference evidence="2" key="1">
    <citation type="journal article" date="2014" name="Sci. Data">
        <title>Genomes of diverse isolates of the marine cyanobacterium Prochlorococcus.</title>
        <authorList>
            <person name="Biller S."/>
            <person name="Berube P."/>
            <person name="Thompson J."/>
            <person name="Kelly L."/>
            <person name="Roggensack S."/>
            <person name="Awad L."/>
            <person name="Roache-Johnson K."/>
            <person name="Ding H."/>
            <person name="Giovannoni S.J."/>
            <person name="Moore L.R."/>
            <person name="Chisholm S.W."/>
        </authorList>
    </citation>
    <scope>NUCLEOTIDE SEQUENCE [LARGE SCALE GENOMIC DNA]</scope>
    <source>
        <strain evidence="2">PAC1</strain>
    </source>
</reference>
<dbReference type="Proteomes" id="UP000030392">
    <property type="component" value="Unassembled WGS sequence"/>
</dbReference>
<dbReference type="AlphaFoldDB" id="A0A0A2C6K7"/>